<comment type="caution">
    <text evidence="2">The sequence shown here is derived from an EMBL/GenBank/DDBJ whole genome shotgun (WGS) entry which is preliminary data.</text>
</comment>
<name>A0A5B7J143_PORTR</name>
<feature type="compositionally biased region" description="Low complexity" evidence="1">
    <location>
        <begin position="10"/>
        <end position="20"/>
    </location>
</feature>
<sequence>MTLESMNHNTPLAAPLSPRATPRRPAPPRTLARPHPHTLASAAWPGPWAALGLVSVGLKSSQSSRRAGAGAGAGRGAWGAREHVLLPPS</sequence>
<organism evidence="2 3">
    <name type="scientific">Portunus trituberculatus</name>
    <name type="common">Swimming crab</name>
    <name type="synonym">Neptunus trituberculatus</name>
    <dbReference type="NCBI Taxonomy" id="210409"/>
    <lineage>
        <taxon>Eukaryota</taxon>
        <taxon>Metazoa</taxon>
        <taxon>Ecdysozoa</taxon>
        <taxon>Arthropoda</taxon>
        <taxon>Crustacea</taxon>
        <taxon>Multicrustacea</taxon>
        <taxon>Malacostraca</taxon>
        <taxon>Eumalacostraca</taxon>
        <taxon>Eucarida</taxon>
        <taxon>Decapoda</taxon>
        <taxon>Pleocyemata</taxon>
        <taxon>Brachyura</taxon>
        <taxon>Eubrachyura</taxon>
        <taxon>Portunoidea</taxon>
        <taxon>Portunidae</taxon>
        <taxon>Portuninae</taxon>
        <taxon>Portunus</taxon>
    </lineage>
</organism>
<dbReference type="EMBL" id="VSRR010077990">
    <property type="protein sequence ID" value="MPC88495.1"/>
    <property type="molecule type" value="Genomic_DNA"/>
</dbReference>
<evidence type="ECO:0000313" key="2">
    <source>
        <dbReference type="EMBL" id="MPC88495.1"/>
    </source>
</evidence>
<accession>A0A5B7J143</accession>
<feature type="region of interest" description="Disordered" evidence="1">
    <location>
        <begin position="1"/>
        <end position="39"/>
    </location>
</feature>
<evidence type="ECO:0000256" key="1">
    <source>
        <dbReference type="SAM" id="MobiDB-lite"/>
    </source>
</evidence>
<feature type="compositionally biased region" description="Basic and acidic residues" evidence="1">
    <location>
        <begin position="80"/>
        <end position="89"/>
    </location>
</feature>
<proteinExistence type="predicted"/>
<dbReference type="AlphaFoldDB" id="A0A5B7J143"/>
<evidence type="ECO:0000313" key="3">
    <source>
        <dbReference type="Proteomes" id="UP000324222"/>
    </source>
</evidence>
<gene>
    <name evidence="2" type="ORF">E2C01_083401</name>
</gene>
<keyword evidence="3" id="KW-1185">Reference proteome</keyword>
<reference evidence="2 3" key="1">
    <citation type="submission" date="2019-05" db="EMBL/GenBank/DDBJ databases">
        <title>Another draft genome of Portunus trituberculatus and its Hox gene families provides insights of decapod evolution.</title>
        <authorList>
            <person name="Jeong J.-H."/>
            <person name="Song I."/>
            <person name="Kim S."/>
            <person name="Choi T."/>
            <person name="Kim D."/>
            <person name="Ryu S."/>
            <person name="Kim W."/>
        </authorList>
    </citation>
    <scope>NUCLEOTIDE SEQUENCE [LARGE SCALE GENOMIC DNA]</scope>
    <source>
        <tissue evidence="2">Muscle</tissue>
    </source>
</reference>
<protein>
    <submittedName>
        <fullName evidence="2">Uncharacterized protein</fullName>
    </submittedName>
</protein>
<dbReference type="Proteomes" id="UP000324222">
    <property type="component" value="Unassembled WGS sequence"/>
</dbReference>
<feature type="region of interest" description="Disordered" evidence="1">
    <location>
        <begin position="59"/>
        <end position="89"/>
    </location>
</feature>